<gene>
    <name evidence="4" type="ORF">BGLCM_0566</name>
    <name evidence="3" type="ORF">BIFGAL_04237</name>
</gene>
<evidence type="ECO:0000313" key="6">
    <source>
        <dbReference type="Proteomes" id="UP000029074"/>
    </source>
</evidence>
<keyword evidence="2" id="KW-0472">Membrane</keyword>
<keyword evidence="2" id="KW-0812">Transmembrane</keyword>
<reference evidence="4 6" key="2">
    <citation type="submission" date="2014-03" db="EMBL/GenBank/DDBJ databases">
        <title>Genomics of Bifidobacteria.</title>
        <authorList>
            <person name="Ventura M."/>
            <person name="Milani C."/>
            <person name="Lugli G.A."/>
        </authorList>
    </citation>
    <scope>NUCLEOTIDE SEQUENCE [LARGE SCALE GENOMIC DNA]</scope>
    <source>
        <strain evidence="4 6">LMG 11596</strain>
    </source>
</reference>
<comment type="caution">
    <text evidence="3">The sequence shown here is derived from an EMBL/GenBank/DDBJ whole genome shotgun (WGS) entry which is preliminary data.</text>
</comment>
<protein>
    <submittedName>
        <fullName evidence="3">Uncharacterized protein</fullName>
    </submittedName>
</protein>
<proteinExistence type="predicted"/>
<dbReference type="STRING" id="561180.BIFGAL_04237"/>
<keyword evidence="6" id="KW-1185">Reference proteome</keyword>
<dbReference type="EMBL" id="ABXB03000004">
    <property type="protein sequence ID" value="EFA22470.1"/>
    <property type="molecule type" value="Genomic_DNA"/>
</dbReference>
<feature type="region of interest" description="Disordered" evidence="1">
    <location>
        <begin position="1"/>
        <end position="23"/>
    </location>
</feature>
<evidence type="ECO:0000313" key="4">
    <source>
        <dbReference type="EMBL" id="KFI58985.1"/>
    </source>
</evidence>
<dbReference type="Proteomes" id="UP000029074">
    <property type="component" value="Unassembled WGS sequence"/>
</dbReference>
<organism evidence="3 5">
    <name type="scientific">Bifidobacterium gallicum DSM 20093 = LMG 11596</name>
    <dbReference type="NCBI Taxonomy" id="561180"/>
    <lineage>
        <taxon>Bacteria</taxon>
        <taxon>Bacillati</taxon>
        <taxon>Actinomycetota</taxon>
        <taxon>Actinomycetes</taxon>
        <taxon>Bifidobacteriales</taxon>
        <taxon>Bifidobacteriaceae</taxon>
        <taxon>Bifidobacterium</taxon>
    </lineage>
</organism>
<sequence>MIDEKQLADSRDENPVEDEAGFLPPRQKHTWRTVVAVVAVILTIVAASFGVVSWKTAQNYKRDIYDTAYNTCVAQSNKAPMHEQELQTALQSAQQAADRLGASDVADPNTLNDLQDAINDAQAIKSTPDCEASMSSDALFQTAKLIDLSIENSHNATKALEYSTKAAIASQKELQALQR</sequence>
<dbReference type="EMBL" id="JGYW01000004">
    <property type="protein sequence ID" value="KFI58985.1"/>
    <property type="molecule type" value="Genomic_DNA"/>
</dbReference>
<keyword evidence="2" id="KW-1133">Transmembrane helix</keyword>
<dbReference type="OrthoDB" id="9983112at2"/>
<dbReference type="Proteomes" id="UP000003656">
    <property type="component" value="Unassembled WGS sequence"/>
</dbReference>
<name>D1NWI4_9BIFI</name>
<evidence type="ECO:0000256" key="2">
    <source>
        <dbReference type="SAM" id="Phobius"/>
    </source>
</evidence>
<dbReference type="RefSeq" id="WP_006295699.1">
    <property type="nucleotide sequence ID" value="NZ_ABXB03000004.1"/>
</dbReference>
<feature type="transmembrane region" description="Helical" evidence="2">
    <location>
        <begin position="31"/>
        <end position="52"/>
    </location>
</feature>
<reference evidence="3 5" key="1">
    <citation type="submission" date="2009-11" db="EMBL/GenBank/DDBJ databases">
        <authorList>
            <person name="Weinstock G."/>
            <person name="Sodergren E."/>
            <person name="Clifton S."/>
            <person name="Fulton L."/>
            <person name="Fulton B."/>
            <person name="Courtney L."/>
            <person name="Fronick C."/>
            <person name="Harrison M."/>
            <person name="Strong C."/>
            <person name="Farmer C."/>
            <person name="Delahaunty K."/>
            <person name="Markovic C."/>
            <person name="Hall O."/>
            <person name="Minx P."/>
            <person name="Tomlinson C."/>
            <person name="Mitreva M."/>
            <person name="Nelson J."/>
            <person name="Hou S."/>
            <person name="Wollam A."/>
            <person name="Pepin K.H."/>
            <person name="Johnson M."/>
            <person name="Bhonagiri V."/>
            <person name="Nash W.E."/>
            <person name="Warren W."/>
            <person name="Chinwalla A."/>
            <person name="Mardis E.R."/>
            <person name="Wilson R.K."/>
        </authorList>
    </citation>
    <scope>NUCLEOTIDE SEQUENCE [LARGE SCALE GENOMIC DNA]</scope>
    <source>
        <strain evidence="3 5">DSM 20093</strain>
    </source>
</reference>
<feature type="compositionally biased region" description="Basic and acidic residues" evidence="1">
    <location>
        <begin position="1"/>
        <end position="14"/>
    </location>
</feature>
<evidence type="ECO:0000313" key="3">
    <source>
        <dbReference type="EMBL" id="EFA22470.1"/>
    </source>
</evidence>
<evidence type="ECO:0000313" key="5">
    <source>
        <dbReference type="Proteomes" id="UP000003656"/>
    </source>
</evidence>
<evidence type="ECO:0000256" key="1">
    <source>
        <dbReference type="SAM" id="MobiDB-lite"/>
    </source>
</evidence>
<dbReference type="AlphaFoldDB" id="D1NWI4"/>
<accession>D1NWI4</accession>